<organism evidence="3">
    <name type="scientific">Uncultured Desulfatiglans sp</name>
    <dbReference type="NCBI Taxonomy" id="1748965"/>
    <lineage>
        <taxon>Bacteria</taxon>
        <taxon>Pseudomonadati</taxon>
        <taxon>Thermodesulfobacteriota</taxon>
        <taxon>Desulfobacteria</taxon>
        <taxon>Desulfatiglandales</taxon>
        <taxon>Desulfatiglandaceae</taxon>
        <taxon>Desulfatiglans</taxon>
        <taxon>environmental samples</taxon>
    </lineage>
</organism>
<keyword evidence="1" id="KW-0238">DNA-binding</keyword>
<name>A0A653AC09_UNCDX</name>
<dbReference type="InterPro" id="IPR011010">
    <property type="entry name" value="DNA_brk_join_enz"/>
</dbReference>
<gene>
    <name evidence="3" type="ORF">TRIP_B350390</name>
</gene>
<reference evidence="3" key="1">
    <citation type="submission" date="2018-07" db="EMBL/GenBank/DDBJ databases">
        <authorList>
            <consortium name="Genoscope - CEA"/>
            <person name="William W."/>
        </authorList>
    </citation>
    <scope>NUCLEOTIDE SEQUENCE</scope>
    <source>
        <strain evidence="3">IK1</strain>
    </source>
</reference>
<dbReference type="AlphaFoldDB" id="A0A653AC09"/>
<dbReference type="GO" id="GO:0003677">
    <property type="term" value="F:DNA binding"/>
    <property type="evidence" value="ECO:0007669"/>
    <property type="project" value="UniProtKB-KW"/>
</dbReference>
<feature type="region of interest" description="Disordered" evidence="2">
    <location>
        <begin position="40"/>
        <end position="62"/>
    </location>
</feature>
<dbReference type="SUPFAM" id="SSF56349">
    <property type="entry name" value="DNA breaking-rejoining enzymes"/>
    <property type="match status" value="1"/>
</dbReference>
<protein>
    <submittedName>
        <fullName evidence="3">Uncharacterized protein</fullName>
    </submittedName>
</protein>
<dbReference type="Gene3D" id="1.10.150.130">
    <property type="match status" value="1"/>
</dbReference>
<sequence>MAVRSLPDGRWIVYWNERTPEGKTEYKRLYFGRGPSAEARARRKNEEMGFLSRRPEKEPEHSGPLFFELSKAYSESKPFNDNSLEQLKIRLSANILPFFGHLPVLEITEATADQYVKKRIADGVKFSTIARELTDVKAILPWSATRKIIPPNPLKDYKVKLFAASIETSNTK</sequence>
<evidence type="ECO:0000256" key="2">
    <source>
        <dbReference type="SAM" id="MobiDB-lite"/>
    </source>
</evidence>
<accession>A0A653AC09</accession>
<evidence type="ECO:0000256" key="1">
    <source>
        <dbReference type="ARBA" id="ARBA00023125"/>
    </source>
</evidence>
<evidence type="ECO:0000313" key="3">
    <source>
        <dbReference type="EMBL" id="VBB45439.1"/>
    </source>
</evidence>
<proteinExistence type="predicted"/>
<dbReference type="InterPro" id="IPR010998">
    <property type="entry name" value="Integrase_recombinase_N"/>
</dbReference>
<dbReference type="EMBL" id="UPXX01000029">
    <property type="protein sequence ID" value="VBB45439.1"/>
    <property type="molecule type" value="Genomic_DNA"/>
</dbReference>